<evidence type="ECO:0000313" key="2">
    <source>
        <dbReference type="EMBL" id="XBE43072.1"/>
    </source>
</evidence>
<name>A0AAU7BB78_9VIRU</name>
<organism evidence="2">
    <name type="scientific">Fowleria viaulae hepevirus</name>
    <dbReference type="NCBI Taxonomy" id="3156504"/>
    <lineage>
        <taxon>Viruses</taxon>
        <taxon>Riboviria</taxon>
        <taxon>Orthornavirae</taxon>
        <taxon>Kitrinoviricota</taxon>
        <taxon>Alsuviricetes</taxon>
        <taxon>Hepelivirales</taxon>
        <taxon>Hepeviridae</taxon>
    </lineage>
</organism>
<sequence>MDGSATSRGHWSQNVSAENTGLLTTPSLSEDVRDPVSEDEILICRVNGPFQPHVVTKISDDVAHFCPTLMIRWSVGPRDTGRVHGDLRVVADARRHHRSGHRRRGGRFRACCRVGPPAHGVVSSRG</sequence>
<accession>A0AAU7BB78</accession>
<proteinExistence type="predicted"/>
<feature type="region of interest" description="Disordered" evidence="1">
    <location>
        <begin position="1"/>
        <end position="31"/>
    </location>
</feature>
<protein>
    <submittedName>
        <fullName evidence="2">RdRp</fullName>
    </submittedName>
</protein>
<evidence type="ECO:0000256" key="1">
    <source>
        <dbReference type="SAM" id="MobiDB-lite"/>
    </source>
</evidence>
<reference evidence="2" key="1">
    <citation type="submission" date="2024-04" db="EMBL/GenBank/DDBJ databases">
        <title>Limited transmission of microbial species among coral reef fishes from the Great Barrier Reef, Australia.</title>
        <authorList>
            <person name="Costa V.A."/>
            <person name="Bellwood D.R."/>
            <person name="Mifsud J.C.O."/>
            <person name="Geoghegan J.L."/>
            <person name="Harvey E."/>
            <person name="Holmes E.C."/>
        </authorList>
    </citation>
    <scope>NUCLEOTIDE SEQUENCE</scope>
    <source>
        <strain evidence="2">F15</strain>
    </source>
</reference>
<feature type="compositionally biased region" description="Polar residues" evidence="1">
    <location>
        <begin position="1"/>
        <end position="28"/>
    </location>
</feature>
<dbReference type="EMBL" id="PP700483">
    <property type="protein sequence ID" value="XBE43072.1"/>
    <property type="molecule type" value="Genomic_RNA"/>
</dbReference>